<protein>
    <submittedName>
        <fullName evidence="1">Uncharacterized protein</fullName>
    </submittedName>
</protein>
<name>A0A6A6VP50_9PLEO</name>
<gene>
    <name evidence="1" type="ORF">M011DRAFT_507391</name>
</gene>
<evidence type="ECO:0000313" key="1">
    <source>
        <dbReference type="EMBL" id="KAF2750947.1"/>
    </source>
</evidence>
<reference evidence="1" key="1">
    <citation type="journal article" date="2020" name="Stud. Mycol.">
        <title>101 Dothideomycetes genomes: a test case for predicting lifestyles and emergence of pathogens.</title>
        <authorList>
            <person name="Haridas S."/>
            <person name="Albert R."/>
            <person name="Binder M."/>
            <person name="Bloem J."/>
            <person name="Labutti K."/>
            <person name="Salamov A."/>
            <person name="Andreopoulos B."/>
            <person name="Baker S."/>
            <person name="Barry K."/>
            <person name="Bills G."/>
            <person name="Bluhm B."/>
            <person name="Cannon C."/>
            <person name="Castanera R."/>
            <person name="Culley D."/>
            <person name="Daum C."/>
            <person name="Ezra D."/>
            <person name="Gonzalez J."/>
            <person name="Henrissat B."/>
            <person name="Kuo A."/>
            <person name="Liang C."/>
            <person name="Lipzen A."/>
            <person name="Lutzoni F."/>
            <person name="Magnuson J."/>
            <person name="Mondo S."/>
            <person name="Nolan M."/>
            <person name="Ohm R."/>
            <person name="Pangilinan J."/>
            <person name="Park H.-J."/>
            <person name="Ramirez L."/>
            <person name="Alfaro M."/>
            <person name="Sun H."/>
            <person name="Tritt A."/>
            <person name="Yoshinaga Y."/>
            <person name="Zwiers L.-H."/>
            <person name="Turgeon B."/>
            <person name="Goodwin S."/>
            <person name="Spatafora J."/>
            <person name="Crous P."/>
            <person name="Grigoriev I."/>
        </authorList>
    </citation>
    <scope>NUCLEOTIDE SEQUENCE</scope>
    <source>
        <strain evidence="1">CBS 119925</strain>
    </source>
</reference>
<dbReference type="OrthoDB" id="3795413at2759"/>
<proteinExistence type="predicted"/>
<accession>A0A6A6VP50</accession>
<organism evidence="1 2">
    <name type="scientific">Sporormia fimetaria CBS 119925</name>
    <dbReference type="NCBI Taxonomy" id="1340428"/>
    <lineage>
        <taxon>Eukaryota</taxon>
        <taxon>Fungi</taxon>
        <taxon>Dikarya</taxon>
        <taxon>Ascomycota</taxon>
        <taxon>Pezizomycotina</taxon>
        <taxon>Dothideomycetes</taxon>
        <taxon>Pleosporomycetidae</taxon>
        <taxon>Pleosporales</taxon>
        <taxon>Sporormiaceae</taxon>
        <taxon>Sporormia</taxon>
    </lineage>
</organism>
<dbReference type="EMBL" id="MU006563">
    <property type="protein sequence ID" value="KAF2750947.1"/>
    <property type="molecule type" value="Genomic_DNA"/>
</dbReference>
<dbReference type="AlphaFoldDB" id="A0A6A6VP50"/>
<sequence length="411" mass="47674">MSYFHSKAYSHSGHEPFALMQEFEGMIDYLEKLEIAIADAKKSCLELCTKMRASLPRELRDQIYGYLIDGDFLAFNNQIPYDCWLPLSSSRRIYLPRRKANSRSTMNLDEHYFGKPIASEVVIWCFDYVKIEPRLREYPALNEWLGGKDHEGLVDKFCRHLTPGTTVTFHARSVHPFDFSQFFMSQGMKQAMLERYICDPNVLRKLEMFTMRGYNIRLEATFDDGMDSKFELVLKKCSPVTEDDIRGKAKPWTGSRAIEEARRLVLELLVATVSLPDNEPVTIFVPIYPRVVMCARPVHKAALRSYETGCPSHPSFPPTTQLRPSRGLYRQPRVHMTNCRIDMDGSERRGLEDAHEEEALENDNAVGRSICAKMLSEFPLEIRDEVYRHLVPHLEDSVDNDRERVIEWMTQ</sequence>
<keyword evidence="2" id="KW-1185">Reference proteome</keyword>
<evidence type="ECO:0000313" key="2">
    <source>
        <dbReference type="Proteomes" id="UP000799440"/>
    </source>
</evidence>
<dbReference type="Proteomes" id="UP000799440">
    <property type="component" value="Unassembled WGS sequence"/>
</dbReference>